<protein>
    <recommendedName>
        <fullName evidence="2">Aminotransferase class I/classII large domain-containing protein</fullName>
    </recommendedName>
</protein>
<dbReference type="InterPro" id="IPR015424">
    <property type="entry name" value="PyrdxlP-dep_Trfase"/>
</dbReference>
<evidence type="ECO:0000256" key="1">
    <source>
        <dbReference type="ARBA" id="ARBA00022898"/>
    </source>
</evidence>
<dbReference type="Gene3D" id="3.40.640.10">
    <property type="entry name" value="Type I PLP-dependent aspartate aminotransferase-like (Major domain)"/>
    <property type="match status" value="1"/>
</dbReference>
<dbReference type="Pfam" id="PF00155">
    <property type="entry name" value="Aminotran_1_2"/>
    <property type="match status" value="1"/>
</dbReference>
<dbReference type="GO" id="GO:0030170">
    <property type="term" value="F:pyridoxal phosphate binding"/>
    <property type="evidence" value="ECO:0007669"/>
    <property type="project" value="InterPro"/>
</dbReference>
<evidence type="ECO:0000259" key="2">
    <source>
        <dbReference type="Pfam" id="PF00155"/>
    </source>
</evidence>
<sequence length="355" mass="39476">MHHLPLTAAAQLAEVVSEKQWLHIALCQWCHCNLFDALSFALADEDEGLLLMRPVYGKFENDFSIQSRLKMLYVESEGRKFFAPDIVKSYESRLAEAEAEGVNVKALLLCNPHNPSGLCYPVDTLLAILRFCSSHGLHVISDEIYALSTFPTTRTAVTFKSVLSLDLAGVIDPGSVHVLYGMSKDFGVPGLHLGSLITRNEQLQSAFEDIGLIHTPSGLSYHVGSLILEDSKFVENVIGLSRQKLSENYALVTRMLDEAGIEYWRGGSAGFFLWVNVSALLDGDGSDAEEKMGEKFRAQGLWLNPGVERGEHRGWVRVIISHDKVKLEEGIRRLIKTWKTVQHQNPCIESSVLPP</sequence>
<accession>A0A9N9LSD3</accession>
<dbReference type="EMBL" id="CAJVRM010000385">
    <property type="protein sequence ID" value="CAG8980420.1"/>
    <property type="molecule type" value="Genomic_DNA"/>
</dbReference>
<dbReference type="PANTHER" id="PTHR43795:SF39">
    <property type="entry name" value="AMINOTRANSFERASE CLASS I_CLASSII DOMAIN-CONTAINING PROTEIN"/>
    <property type="match status" value="1"/>
</dbReference>
<dbReference type="GO" id="GO:0008483">
    <property type="term" value="F:transaminase activity"/>
    <property type="evidence" value="ECO:0007669"/>
    <property type="project" value="TreeGrafter"/>
</dbReference>
<name>A0A9N9LSD3_9HELO</name>
<comment type="caution">
    <text evidence="3">The sequence shown here is derived from an EMBL/GenBank/DDBJ whole genome shotgun (WGS) entry which is preliminary data.</text>
</comment>
<evidence type="ECO:0000313" key="4">
    <source>
        <dbReference type="Proteomes" id="UP000701801"/>
    </source>
</evidence>
<dbReference type="Proteomes" id="UP000701801">
    <property type="component" value="Unassembled WGS sequence"/>
</dbReference>
<organism evidence="3 4">
    <name type="scientific">Hymenoscyphus albidus</name>
    <dbReference type="NCBI Taxonomy" id="595503"/>
    <lineage>
        <taxon>Eukaryota</taxon>
        <taxon>Fungi</taxon>
        <taxon>Dikarya</taxon>
        <taxon>Ascomycota</taxon>
        <taxon>Pezizomycotina</taxon>
        <taxon>Leotiomycetes</taxon>
        <taxon>Helotiales</taxon>
        <taxon>Helotiaceae</taxon>
        <taxon>Hymenoscyphus</taxon>
    </lineage>
</organism>
<dbReference type="GO" id="GO:0006520">
    <property type="term" value="P:amino acid metabolic process"/>
    <property type="evidence" value="ECO:0007669"/>
    <property type="project" value="TreeGrafter"/>
</dbReference>
<dbReference type="PRINTS" id="PR00753">
    <property type="entry name" value="ACCSYNTHASE"/>
</dbReference>
<dbReference type="AlphaFoldDB" id="A0A9N9LSD3"/>
<dbReference type="InterPro" id="IPR015421">
    <property type="entry name" value="PyrdxlP-dep_Trfase_major"/>
</dbReference>
<evidence type="ECO:0000313" key="3">
    <source>
        <dbReference type="EMBL" id="CAG8980420.1"/>
    </source>
</evidence>
<proteinExistence type="predicted"/>
<reference evidence="3" key="1">
    <citation type="submission" date="2021-07" db="EMBL/GenBank/DDBJ databases">
        <authorList>
            <person name="Durling M."/>
        </authorList>
    </citation>
    <scope>NUCLEOTIDE SEQUENCE</scope>
</reference>
<dbReference type="InterPro" id="IPR004839">
    <property type="entry name" value="Aminotransferase_I/II_large"/>
</dbReference>
<gene>
    <name evidence="3" type="ORF">HYALB_00003985</name>
</gene>
<dbReference type="InterPro" id="IPR050478">
    <property type="entry name" value="Ethylene_sulfur-biosynth"/>
</dbReference>
<dbReference type="CDD" id="cd00609">
    <property type="entry name" value="AAT_like"/>
    <property type="match status" value="1"/>
</dbReference>
<dbReference type="PANTHER" id="PTHR43795">
    <property type="entry name" value="BIFUNCTIONAL ASPARTATE AMINOTRANSFERASE AND GLUTAMATE/ASPARTATE-PREPHENATE AMINOTRANSFERASE-RELATED"/>
    <property type="match status" value="1"/>
</dbReference>
<feature type="domain" description="Aminotransferase class I/classII large" evidence="2">
    <location>
        <begin position="34"/>
        <end position="334"/>
    </location>
</feature>
<dbReference type="SUPFAM" id="SSF53383">
    <property type="entry name" value="PLP-dependent transferases"/>
    <property type="match status" value="1"/>
</dbReference>
<dbReference type="InterPro" id="IPR015422">
    <property type="entry name" value="PyrdxlP-dep_Trfase_small"/>
</dbReference>
<dbReference type="OrthoDB" id="7042322at2759"/>
<dbReference type="Gene3D" id="3.90.1150.10">
    <property type="entry name" value="Aspartate Aminotransferase, domain 1"/>
    <property type="match status" value="1"/>
</dbReference>
<keyword evidence="1" id="KW-0663">Pyridoxal phosphate</keyword>
<keyword evidence="4" id="KW-1185">Reference proteome</keyword>